<dbReference type="Proteomes" id="UP000004757">
    <property type="component" value="Unassembled WGS sequence"/>
</dbReference>
<feature type="transmembrane region" description="Helical" evidence="1">
    <location>
        <begin position="46"/>
        <end position="67"/>
    </location>
</feature>
<evidence type="ECO:0000256" key="1">
    <source>
        <dbReference type="SAM" id="Phobius"/>
    </source>
</evidence>
<protein>
    <submittedName>
        <fullName evidence="2">Uncharacterized protein</fullName>
    </submittedName>
</protein>
<dbReference type="RefSeq" id="WP_005683448.1">
    <property type="nucleotide sequence ID" value="NZ_ADNC01000010.1"/>
</dbReference>
<evidence type="ECO:0000313" key="2">
    <source>
        <dbReference type="EMBL" id="EFF41565.1"/>
    </source>
</evidence>
<feature type="transmembrane region" description="Helical" evidence="1">
    <location>
        <begin position="20"/>
        <end position="40"/>
    </location>
</feature>
<dbReference type="AlphaFoldDB" id="D4XVR2"/>
<evidence type="ECO:0000313" key="3">
    <source>
        <dbReference type="Proteomes" id="UP000004757"/>
    </source>
</evidence>
<dbReference type="STRING" id="747682.MALL_0090"/>
<proteinExistence type="predicted"/>
<sequence length="123" mass="14562">MFNKMRLEKSKKNLNIFRYLYWGFNIAGAILILIAIIIGASNSVQWPASTFLGVLGLICIAFSNFFITFMFKDLIKMYVIHVFVKTKHWEFKWYLMLLFFNKWKSQLPKIEVVETAIQVKKPE</sequence>
<comment type="caution">
    <text evidence="2">The sequence shown here is derived from an EMBL/GenBank/DDBJ whole genome shotgun (WGS) entry which is preliminary data.</text>
</comment>
<organism evidence="2 3">
    <name type="scientific">Mycoplasmopsis alligatoris A21JP2</name>
    <dbReference type="NCBI Taxonomy" id="747682"/>
    <lineage>
        <taxon>Bacteria</taxon>
        <taxon>Bacillati</taxon>
        <taxon>Mycoplasmatota</taxon>
        <taxon>Mycoplasmoidales</taxon>
        <taxon>Metamycoplasmataceae</taxon>
        <taxon>Mycoplasmopsis</taxon>
    </lineage>
</organism>
<keyword evidence="3" id="KW-1185">Reference proteome</keyword>
<accession>D4XVR2</accession>
<keyword evidence="1" id="KW-1133">Transmembrane helix</keyword>
<dbReference type="EMBL" id="ADNC01000010">
    <property type="protein sequence ID" value="EFF41565.1"/>
    <property type="molecule type" value="Genomic_DNA"/>
</dbReference>
<keyword evidence="1" id="KW-0472">Membrane</keyword>
<reference evidence="2 3" key="1">
    <citation type="submission" date="2010-03" db="EMBL/GenBank/DDBJ databases">
        <authorList>
            <person name="Glass J.I."/>
            <person name="Benders G.A."/>
            <person name="Durkin A.S."/>
            <person name="Farmerie W.G."/>
            <person name="Hlavinka K."/>
            <person name="Hostetler J."/>
            <person name="Jackson J."/>
            <person name="May M.A."/>
            <person name="Miller R.H."/>
            <person name="Paralanov V."/>
            <person name="Radune D."/>
            <person name="Szczypinski B."/>
            <person name="Brown D.R."/>
        </authorList>
    </citation>
    <scope>NUCLEOTIDE SEQUENCE [LARGE SCALE GENOMIC DNA]</scope>
    <source>
        <strain evidence="2 3">A21JP2</strain>
    </source>
</reference>
<gene>
    <name evidence="2" type="ORF">MALL_0090</name>
</gene>
<name>D4XVR2_9BACT</name>
<keyword evidence="1" id="KW-0812">Transmembrane</keyword>